<dbReference type="InParanoid" id="B4MTF5"/>
<dbReference type="EMBL" id="CH963851">
    <property type="protein sequence ID" value="EDW75394.2"/>
    <property type="molecule type" value="Genomic_DNA"/>
</dbReference>
<evidence type="ECO:0000313" key="3">
    <source>
        <dbReference type="Proteomes" id="UP000007798"/>
    </source>
</evidence>
<dbReference type="HOGENOM" id="CLU_559314_0_0_1"/>
<gene>
    <name evidence="2" type="primary">Dwil\GK19715</name>
    <name evidence="2" type="ORF">Dwil_GK19715</name>
</gene>
<proteinExistence type="predicted"/>
<evidence type="ECO:0000313" key="2">
    <source>
        <dbReference type="EMBL" id="EDW75394.2"/>
    </source>
</evidence>
<name>B4MTF5_DROWI</name>
<dbReference type="AlphaFoldDB" id="B4MTF5"/>
<keyword evidence="3" id="KW-1185">Reference proteome</keyword>
<evidence type="ECO:0000256" key="1">
    <source>
        <dbReference type="SAM" id="MobiDB-lite"/>
    </source>
</evidence>
<dbReference type="FunCoup" id="B4MTF5">
    <property type="interactions" value="16"/>
</dbReference>
<dbReference type="Proteomes" id="UP000007798">
    <property type="component" value="Unassembled WGS sequence"/>
</dbReference>
<dbReference type="eggNOG" id="KOG4784">
    <property type="taxonomic scope" value="Eukaryota"/>
</dbReference>
<dbReference type="OrthoDB" id="10264956at2759"/>
<reference evidence="2 3" key="1">
    <citation type="journal article" date="2007" name="Nature">
        <title>Evolution of genes and genomes on the Drosophila phylogeny.</title>
        <authorList>
            <consortium name="Drosophila 12 Genomes Consortium"/>
            <person name="Clark A.G."/>
            <person name="Eisen M.B."/>
            <person name="Smith D.R."/>
            <person name="Bergman C.M."/>
            <person name="Oliver B."/>
            <person name="Markow T.A."/>
            <person name="Kaufman T.C."/>
            <person name="Kellis M."/>
            <person name="Gelbart W."/>
            <person name="Iyer V.N."/>
            <person name="Pollard D.A."/>
            <person name="Sackton T.B."/>
            <person name="Larracuente A.M."/>
            <person name="Singh N.D."/>
            <person name="Abad J.P."/>
            <person name="Abt D.N."/>
            <person name="Adryan B."/>
            <person name="Aguade M."/>
            <person name="Akashi H."/>
            <person name="Anderson W.W."/>
            <person name="Aquadro C.F."/>
            <person name="Ardell D.H."/>
            <person name="Arguello R."/>
            <person name="Artieri C.G."/>
            <person name="Barbash D.A."/>
            <person name="Barker D."/>
            <person name="Barsanti P."/>
            <person name="Batterham P."/>
            <person name="Batzoglou S."/>
            <person name="Begun D."/>
            <person name="Bhutkar A."/>
            <person name="Blanco E."/>
            <person name="Bosak S.A."/>
            <person name="Bradley R.K."/>
            <person name="Brand A.D."/>
            <person name="Brent M.R."/>
            <person name="Brooks A.N."/>
            <person name="Brown R.H."/>
            <person name="Butlin R.K."/>
            <person name="Caggese C."/>
            <person name="Calvi B.R."/>
            <person name="Bernardo de Carvalho A."/>
            <person name="Caspi A."/>
            <person name="Castrezana S."/>
            <person name="Celniker S.E."/>
            <person name="Chang J.L."/>
            <person name="Chapple C."/>
            <person name="Chatterji S."/>
            <person name="Chinwalla A."/>
            <person name="Civetta A."/>
            <person name="Clifton S.W."/>
            <person name="Comeron J.M."/>
            <person name="Costello J.C."/>
            <person name="Coyne J.A."/>
            <person name="Daub J."/>
            <person name="David R.G."/>
            <person name="Delcher A.L."/>
            <person name="Delehaunty K."/>
            <person name="Do C.B."/>
            <person name="Ebling H."/>
            <person name="Edwards K."/>
            <person name="Eickbush T."/>
            <person name="Evans J.D."/>
            <person name="Filipski A."/>
            <person name="Findeiss S."/>
            <person name="Freyhult E."/>
            <person name="Fulton L."/>
            <person name="Fulton R."/>
            <person name="Garcia A.C."/>
            <person name="Gardiner A."/>
            <person name="Garfield D.A."/>
            <person name="Garvin B.E."/>
            <person name="Gibson G."/>
            <person name="Gilbert D."/>
            <person name="Gnerre S."/>
            <person name="Godfrey J."/>
            <person name="Good R."/>
            <person name="Gotea V."/>
            <person name="Gravely B."/>
            <person name="Greenberg A.J."/>
            <person name="Griffiths-Jones S."/>
            <person name="Gross S."/>
            <person name="Guigo R."/>
            <person name="Gustafson E.A."/>
            <person name="Haerty W."/>
            <person name="Hahn M.W."/>
            <person name="Halligan D.L."/>
            <person name="Halpern A.L."/>
            <person name="Halter G.M."/>
            <person name="Han M.V."/>
            <person name="Heger A."/>
            <person name="Hillier L."/>
            <person name="Hinrichs A.S."/>
            <person name="Holmes I."/>
            <person name="Hoskins R.A."/>
            <person name="Hubisz M.J."/>
            <person name="Hultmark D."/>
            <person name="Huntley M.A."/>
            <person name="Jaffe D.B."/>
            <person name="Jagadeeshan S."/>
            <person name="Jeck W.R."/>
            <person name="Johnson J."/>
            <person name="Jones C.D."/>
            <person name="Jordan W.C."/>
            <person name="Karpen G.H."/>
            <person name="Kataoka E."/>
            <person name="Keightley P.D."/>
            <person name="Kheradpour P."/>
            <person name="Kirkness E.F."/>
            <person name="Koerich L.B."/>
            <person name="Kristiansen K."/>
            <person name="Kudrna D."/>
            <person name="Kulathinal R.J."/>
            <person name="Kumar S."/>
            <person name="Kwok R."/>
            <person name="Lander E."/>
            <person name="Langley C.H."/>
            <person name="Lapoint R."/>
            <person name="Lazzaro B.P."/>
            <person name="Lee S.J."/>
            <person name="Levesque L."/>
            <person name="Li R."/>
            <person name="Lin C.F."/>
            <person name="Lin M.F."/>
            <person name="Lindblad-Toh K."/>
            <person name="Llopart A."/>
            <person name="Long M."/>
            <person name="Low L."/>
            <person name="Lozovsky E."/>
            <person name="Lu J."/>
            <person name="Luo M."/>
            <person name="Machado C.A."/>
            <person name="Makalowski W."/>
            <person name="Marzo M."/>
            <person name="Matsuda M."/>
            <person name="Matzkin L."/>
            <person name="McAllister B."/>
            <person name="McBride C.S."/>
            <person name="McKernan B."/>
            <person name="McKernan K."/>
            <person name="Mendez-Lago M."/>
            <person name="Minx P."/>
            <person name="Mollenhauer M.U."/>
            <person name="Montooth K."/>
            <person name="Mount S.M."/>
            <person name="Mu X."/>
            <person name="Myers E."/>
            <person name="Negre B."/>
            <person name="Newfeld S."/>
            <person name="Nielsen R."/>
            <person name="Noor M.A."/>
            <person name="O'Grady P."/>
            <person name="Pachter L."/>
            <person name="Papaceit M."/>
            <person name="Parisi M.J."/>
            <person name="Parisi M."/>
            <person name="Parts L."/>
            <person name="Pedersen J.S."/>
            <person name="Pesole G."/>
            <person name="Phillippy A.M."/>
            <person name="Ponting C.P."/>
            <person name="Pop M."/>
            <person name="Porcelli D."/>
            <person name="Powell J.R."/>
            <person name="Prohaska S."/>
            <person name="Pruitt K."/>
            <person name="Puig M."/>
            <person name="Quesneville H."/>
            <person name="Ram K.R."/>
            <person name="Rand D."/>
            <person name="Rasmussen M.D."/>
            <person name="Reed L.K."/>
            <person name="Reenan R."/>
            <person name="Reily A."/>
            <person name="Remington K.A."/>
            <person name="Rieger T.T."/>
            <person name="Ritchie M.G."/>
            <person name="Robin C."/>
            <person name="Rogers Y.H."/>
            <person name="Rohde C."/>
            <person name="Rozas J."/>
            <person name="Rubenfield M.J."/>
            <person name="Ruiz A."/>
            <person name="Russo S."/>
            <person name="Salzberg S.L."/>
            <person name="Sanchez-Gracia A."/>
            <person name="Saranga D.J."/>
            <person name="Sato H."/>
            <person name="Schaeffer S.W."/>
            <person name="Schatz M.C."/>
            <person name="Schlenke T."/>
            <person name="Schwartz R."/>
            <person name="Segarra C."/>
            <person name="Singh R.S."/>
            <person name="Sirot L."/>
            <person name="Sirota M."/>
            <person name="Sisneros N.B."/>
            <person name="Smith C.D."/>
            <person name="Smith T.F."/>
            <person name="Spieth J."/>
            <person name="Stage D.E."/>
            <person name="Stark A."/>
            <person name="Stephan W."/>
            <person name="Strausberg R.L."/>
            <person name="Strempel S."/>
            <person name="Sturgill D."/>
            <person name="Sutton G."/>
            <person name="Sutton G.G."/>
            <person name="Tao W."/>
            <person name="Teichmann S."/>
            <person name="Tobari Y.N."/>
            <person name="Tomimura Y."/>
            <person name="Tsolas J.M."/>
            <person name="Valente V.L."/>
            <person name="Venter E."/>
            <person name="Venter J.C."/>
            <person name="Vicario S."/>
            <person name="Vieira F.G."/>
            <person name="Vilella A.J."/>
            <person name="Villasante A."/>
            <person name="Walenz B."/>
            <person name="Wang J."/>
            <person name="Wasserman M."/>
            <person name="Watts T."/>
            <person name="Wilson D."/>
            <person name="Wilson R.K."/>
            <person name="Wing R.A."/>
            <person name="Wolfner M.F."/>
            <person name="Wong A."/>
            <person name="Wong G.K."/>
            <person name="Wu C.I."/>
            <person name="Wu G."/>
            <person name="Yamamoto D."/>
            <person name="Yang H.P."/>
            <person name="Yang S.P."/>
            <person name="Yorke J.A."/>
            <person name="Yoshida K."/>
            <person name="Zdobnov E."/>
            <person name="Zhang P."/>
            <person name="Zhang Y."/>
            <person name="Zimin A.V."/>
            <person name="Baldwin J."/>
            <person name="Abdouelleil A."/>
            <person name="Abdulkadir J."/>
            <person name="Abebe A."/>
            <person name="Abera B."/>
            <person name="Abreu J."/>
            <person name="Acer S.C."/>
            <person name="Aftuck L."/>
            <person name="Alexander A."/>
            <person name="An P."/>
            <person name="Anderson E."/>
            <person name="Anderson S."/>
            <person name="Arachi H."/>
            <person name="Azer M."/>
            <person name="Bachantsang P."/>
            <person name="Barry A."/>
            <person name="Bayul T."/>
            <person name="Berlin A."/>
            <person name="Bessette D."/>
            <person name="Bloom T."/>
            <person name="Blye J."/>
            <person name="Boguslavskiy L."/>
            <person name="Bonnet C."/>
            <person name="Boukhgalter B."/>
            <person name="Bourzgui I."/>
            <person name="Brown A."/>
            <person name="Cahill P."/>
            <person name="Channer S."/>
            <person name="Cheshatsang Y."/>
            <person name="Chuda L."/>
            <person name="Citroen M."/>
            <person name="Collymore A."/>
            <person name="Cooke P."/>
            <person name="Costello M."/>
            <person name="D'Aco K."/>
            <person name="Daza R."/>
            <person name="De Haan G."/>
            <person name="DeGray S."/>
            <person name="DeMaso C."/>
            <person name="Dhargay N."/>
            <person name="Dooley K."/>
            <person name="Dooley E."/>
            <person name="Doricent M."/>
            <person name="Dorje P."/>
            <person name="Dorjee K."/>
            <person name="Dupes A."/>
            <person name="Elong R."/>
            <person name="Falk J."/>
            <person name="Farina A."/>
            <person name="Faro S."/>
            <person name="Ferguson D."/>
            <person name="Fisher S."/>
            <person name="Foley C.D."/>
            <person name="Franke A."/>
            <person name="Friedrich D."/>
            <person name="Gadbois L."/>
            <person name="Gearin G."/>
            <person name="Gearin C.R."/>
            <person name="Giannoukos G."/>
            <person name="Goode T."/>
            <person name="Graham J."/>
            <person name="Grandbois E."/>
            <person name="Grewal S."/>
            <person name="Gyaltsen K."/>
            <person name="Hafez N."/>
            <person name="Hagos B."/>
            <person name="Hall J."/>
            <person name="Henson C."/>
            <person name="Hollinger A."/>
            <person name="Honan T."/>
            <person name="Huard M.D."/>
            <person name="Hughes L."/>
            <person name="Hurhula B."/>
            <person name="Husby M.E."/>
            <person name="Kamat A."/>
            <person name="Kanga B."/>
            <person name="Kashin S."/>
            <person name="Khazanovich D."/>
            <person name="Kisner P."/>
            <person name="Lance K."/>
            <person name="Lara M."/>
            <person name="Lee W."/>
            <person name="Lennon N."/>
            <person name="Letendre F."/>
            <person name="LeVine R."/>
            <person name="Lipovsky A."/>
            <person name="Liu X."/>
            <person name="Liu J."/>
            <person name="Liu S."/>
            <person name="Lokyitsang T."/>
            <person name="Lokyitsang Y."/>
            <person name="Lubonja R."/>
            <person name="Lui A."/>
            <person name="MacDonald P."/>
            <person name="Magnisalis V."/>
            <person name="Maru K."/>
            <person name="Matthews C."/>
            <person name="McCusker W."/>
            <person name="McDonough S."/>
            <person name="Mehta T."/>
            <person name="Meldrim J."/>
            <person name="Meneus L."/>
            <person name="Mihai O."/>
            <person name="Mihalev A."/>
            <person name="Mihova T."/>
            <person name="Mittelman R."/>
            <person name="Mlenga V."/>
            <person name="Montmayeur A."/>
            <person name="Mulrain L."/>
            <person name="Navidi A."/>
            <person name="Naylor J."/>
            <person name="Negash T."/>
            <person name="Nguyen T."/>
            <person name="Nguyen N."/>
            <person name="Nicol R."/>
            <person name="Norbu C."/>
            <person name="Norbu N."/>
            <person name="Novod N."/>
            <person name="O'Neill B."/>
            <person name="Osman S."/>
            <person name="Markiewicz E."/>
            <person name="Oyono O.L."/>
            <person name="Patti C."/>
            <person name="Phunkhang P."/>
            <person name="Pierre F."/>
            <person name="Priest M."/>
            <person name="Raghuraman S."/>
            <person name="Rege F."/>
            <person name="Reyes R."/>
            <person name="Rise C."/>
            <person name="Rogov P."/>
            <person name="Ross K."/>
            <person name="Ryan E."/>
            <person name="Settipalli S."/>
            <person name="Shea T."/>
            <person name="Sherpa N."/>
            <person name="Shi L."/>
            <person name="Shih D."/>
            <person name="Sparrow T."/>
            <person name="Spaulding J."/>
            <person name="Stalker J."/>
            <person name="Stange-Thomann N."/>
            <person name="Stavropoulos S."/>
            <person name="Stone C."/>
            <person name="Strader C."/>
            <person name="Tesfaye S."/>
            <person name="Thomson T."/>
            <person name="Thoulutsang Y."/>
            <person name="Thoulutsang D."/>
            <person name="Topham K."/>
            <person name="Topping I."/>
            <person name="Tsamla T."/>
            <person name="Vassiliev H."/>
            <person name="Vo A."/>
            <person name="Wangchuk T."/>
            <person name="Wangdi T."/>
            <person name="Weiand M."/>
            <person name="Wilkinson J."/>
            <person name="Wilson A."/>
            <person name="Yadav S."/>
            <person name="Young G."/>
            <person name="Yu Q."/>
            <person name="Zembek L."/>
            <person name="Zhong D."/>
            <person name="Zimmer A."/>
            <person name="Zwirko Z."/>
            <person name="Jaffe D.B."/>
            <person name="Alvarez P."/>
            <person name="Brockman W."/>
            <person name="Butler J."/>
            <person name="Chin C."/>
            <person name="Gnerre S."/>
            <person name="Grabherr M."/>
            <person name="Kleber M."/>
            <person name="Mauceli E."/>
            <person name="MacCallum I."/>
        </authorList>
    </citation>
    <scope>NUCLEOTIDE SEQUENCE [LARGE SCALE GENOMIC DNA]</scope>
    <source>
        <strain evidence="3">Tucson 14030-0811.24</strain>
    </source>
</reference>
<accession>B4MTF5</accession>
<feature type="region of interest" description="Disordered" evidence="1">
    <location>
        <begin position="378"/>
        <end position="427"/>
    </location>
</feature>
<dbReference type="InterPro" id="IPR019193">
    <property type="entry name" value="UBQ-conj_enz_E2-bd_prot"/>
</dbReference>
<dbReference type="STRING" id="7260.B4MTF5"/>
<dbReference type="Pfam" id="PF09814">
    <property type="entry name" value="HECT_2"/>
    <property type="match status" value="1"/>
</dbReference>
<protein>
    <submittedName>
        <fullName evidence="2">Uncharacterized protein</fullName>
    </submittedName>
</protein>
<feature type="compositionally biased region" description="Pro residues" evidence="1">
    <location>
        <begin position="416"/>
        <end position="427"/>
    </location>
</feature>
<sequence>MPLTDLCIELRPNLRCGNAYLQFNRQLREDGRKTRIILKEHNVHIMEDDDENNLVIRYNCFGMDIQGISIFTVSGNHLTFRFNYTKIDMDALEQNTVQVDMQPLVMACRENEEFSLICHNCGNELAESTVYKRLREFPSCIVDPSDFFCHNHGSAAESHQDVLVPPERDLFYGLNFIVVNIFKIKGVMNRGGQLYCQRCLGLVGNTVLNDKAAKLWADAVRYLPTSLDITQKRHLFQHPSVTQVMKRLLHTLWPQSLSPLCPTKNRALLFTTLPNRQQQSILIHIVDSQLRVLRRIQPNNPDLQCFFACKMYFGINRHDQQIPESVPKPWQSDHSLPQMEISPRMFQELHTQLTTNSQLVPYAWRFNTAEEKLVLNAGHASQESDDEHSDSDNGPNYSVAAASTVPVPIKMLPQTRRPPSPPVSDSN</sequence>
<organism evidence="2 3">
    <name type="scientific">Drosophila willistoni</name>
    <name type="common">Fruit fly</name>
    <dbReference type="NCBI Taxonomy" id="7260"/>
    <lineage>
        <taxon>Eukaryota</taxon>
        <taxon>Metazoa</taxon>
        <taxon>Ecdysozoa</taxon>
        <taxon>Arthropoda</taxon>
        <taxon>Hexapoda</taxon>
        <taxon>Insecta</taxon>
        <taxon>Pterygota</taxon>
        <taxon>Neoptera</taxon>
        <taxon>Endopterygota</taxon>
        <taxon>Diptera</taxon>
        <taxon>Brachycera</taxon>
        <taxon>Muscomorpha</taxon>
        <taxon>Ephydroidea</taxon>
        <taxon>Drosophilidae</taxon>
        <taxon>Drosophila</taxon>
        <taxon>Sophophora</taxon>
    </lineage>
</organism>